<comment type="catalytic activity">
    <reaction evidence="14">
        <text>a (3S)-3-hydroxyacyl-CoA + NAD(+) = a 3-oxoacyl-CoA + NADH + H(+)</text>
        <dbReference type="Rhea" id="RHEA:22432"/>
        <dbReference type="ChEBI" id="CHEBI:15378"/>
        <dbReference type="ChEBI" id="CHEBI:57318"/>
        <dbReference type="ChEBI" id="CHEBI:57540"/>
        <dbReference type="ChEBI" id="CHEBI:57945"/>
        <dbReference type="ChEBI" id="CHEBI:90726"/>
        <dbReference type="EC" id="1.1.1.35"/>
    </reaction>
</comment>
<keyword evidence="19" id="KW-1185">Reference proteome</keyword>
<dbReference type="AlphaFoldDB" id="A0A7G9SH85"/>
<dbReference type="InterPro" id="IPR001753">
    <property type="entry name" value="Enoyl-CoA_hydra/iso"/>
</dbReference>
<sequence>MTEVLDTPATTSPISTRKHGDVLIVLSNSPPVNALGHAVREGLVAAIEQAQGDDSVKAVVIACEGQTFFAGADVSEFGTPKAFAQPMLPQVVDIIENSTKPVVAAVHGTALGGGCEVALACHYRVAVPTAKFGTPEVKLGLLPGAGGTQRLPRVVGVKKALEMCATGNPIGAKAAFDCGLVDRLIEGDLIPHAVAYAEEVRDVTPLPKSSERQDRIADTDPGVFDAFRKDHGRKFRGFDAPEANIQAVKVATEKPYAEGVLDERKLFMELMSGTQAKAQQYFFFSERKAAKIDGLPDDTRPRSIQKVGVIGAGTMGGGISMNFLSAGIPVTIVEMAQDALDRGTGVMRKNYEATAAKGRMTADQVEQAMGLLTPKLELEALADCDLIIEAVYENMDVKKEIFGKLDTIAKPGAILASNTSYLNIDEIAASTSRPGDVVGMHFFSPANIMKLLEVVRGAKTAPDVLVTVMGLAKKIKKVAVVAGVCHGFIGNRMLMPRQVEATKLLLEGASPEQIDRVHVEFGMPMGPFQMADLAGVDIGWHRDPSRIENVRDALCAIDRWGQKKGAGFYDYDDKRRPSPSPKVQQIIEDFAAKEGVERREISDQEIIERTLYTMVNEGAKILEEGMAQRASDIDVVWVYGYGWPVYRGGPMFWADTEGLPKIVEGLKRQEQRMGSDFSFSQLLLDKAERGEKFTR</sequence>
<dbReference type="UniPathway" id="UPA00659"/>
<dbReference type="Pfam" id="PF00378">
    <property type="entry name" value="ECH_1"/>
    <property type="match status" value="1"/>
</dbReference>
<dbReference type="GO" id="GO:0016853">
    <property type="term" value="F:isomerase activity"/>
    <property type="evidence" value="ECO:0007669"/>
    <property type="project" value="UniProtKB-KW"/>
</dbReference>
<dbReference type="Pfam" id="PF00725">
    <property type="entry name" value="3HCDH"/>
    <property type="match status" value="2"/>
</dbReference>
<dbReference type="Pfam" id="PF02737">
    <property type="entry name" value="3HCDH_N"/>
    <property type="match status" value="1"/>
</dbReference>
<evidence type="ECO:0000259" key="17">
    <source>
        <dbReference type="Pfam" id="PF02737"/>
    </source>
</evidence>
<keyword evidence="10" id="KW-0576">Peroxisome</keyword>
<evidence type="ECO:0000256" key="3">
    <source>
        <dbReference type="ARBA" id="ARBA00008750"/>
    </source>
</evidence>
<dbReference type="FunFam" id="3.40.50.720:FF:000009">
    <property type="entry name" value="Fatty oxidation complex, alpha subunit"/>
    <property type="match status" value="1"/>
</dbReference>
<dbReference type="GO" id="GO:0003857">
    <property type="term" value="F:(3S)-3-hydroxyacyl-CoA dehydrogenase (NAD+) activity"/>
    <property type="evidence" value="ECO:0007669"/>
    <property type="project" value="UniProtKB-EC"/>
</dbReference>
<reference evidence="18 19" key="1">
    <citation type="submission" date="2020-08" db="EMBL/GenBank/DDBJ databases">
        <title>Genome sequence of Sphingomonas lutea KCTC 23642T.</title>
        <authorList>
            <person name="Hyun D.-W."/>
            <person name="Bae J.-W."/>
        </authorList>
    </citation>
    <scope>NUCLEOTIDE SEQUENCE [LARGE SCALE GENOMIC DNA]</scope>
    <source>
        <strain evidence="18 19">KCTC 23642</strain>
    </source>
</reference>
<dbReference type="Gene3D" id="1.10.1040.50">
    <property type="match status" value="1"/>
</dbReference>
<evidence type="ECO:0000256" key="13">
    <source>
        <dbReference type="ARBA" id="ARBA00023268"/>
    </source>
</evidence>
<keyword evidence="9" id="KW-0443">Lipid metabolism</keyword>
<dbReference type="EMBL" id="CP060718">
    <property type="protein sequence ID" value="QNN67210.1"/>
    <property type="molecule type" value="Genomic_DNA"/>
</dbReference>
<evidence type="ECO:0000256" key="9">
    <source>
        <dbReference type="ARBA" id="ARBA00023098"/>
    </source>
</evidence>
<evidence type="ECO:0000256" key="7">
    <source>
        <dbReference type="ARBA" id="ARBA00023002"/>
    </source>
</evidence>
<comment type="similarity">
    <text evidence="15">Belongs to the enoyl-CoA hydratase/isomerase family.</text>
</comment>
<dbReference type="PROSITE" id="PS00166">
    <property type="entry name" value="ENOYL_COA_HYDRATASE"/>
    <property type="match status" value="1"/>
</dbReference>
<keyword evidence="12" id="KW-0456">Lyase</keyword>
<evidence type="ECO:0000256" key="14">
    <source>
        <dbReference type="ARBA" id="ARBA00049556"/>
    </source>
</evidence>
<evidence type="ECO:0000256" key="6">
    <source>
        <dbReference type="ARBA" id="ARBA00022963"/>
    </source>
</evidence>
<evidence type="ECO:0000259" key="16">
    <source>
        <dbReference type="Pfam" id="PF00725"/>
    </source>
</evidence>
<keyword evidence="5" id="KW-0276">Fatty acid metabolism</keyword>
<comment type="subunit">
    <text evidence="4">Monomer.</text>
</comment>
<dbReference type="InterPro" id="IPR006108">
    <property type="entry name" value="3HC_DH_C"/>
</dbReference>
<dbReference type="InterPro" id="IPR006176">
    <property type="entry name" value="3-OHacyl-CoA_DH_NAD-bd"/>
</dbReference>
<keyword evidence="8" id="KW-0520">NAD</keyword>
<dbReference type="PANTHER" id="PTHR23309:SF49">
    <property type="entry name" value="PEROXISOMAL BIFUNCTIONAL ENZYME"/>
    <property type="match status" value="1"/>
</dbReference>
<evidence type="ECO:0000256" key="2">
    <source>
        <dbReference type="ARBA" id="ARBA00005005"/>
    </source>
</evidence>
<feature type="domain" description="3-hydroxyacyl-CoA dehydrogenase NAD binding" evidence="17">
    <location>
        <begin position="306"/>
        <end position="482"/>
    </location>
</feature>
<evidence type="ECO:0000313" key="19">
    <source>
        <dbReference type="Proteomes" id="UP000515971"/>
    </source>
</evidence>
<evidence type="ECO:0000256" key="5">
    <source>
        <dbReference type="ARBA" id="ARBA00022832"/>
    </source>
</evidence>
<keyword evidence="11 18" id="KW-0413">Isomerase</keyword>
<dbReference type="SUPFAM" id="SSF52096">
    <property type="entry name" value="ClpP/crotonase"/>
    <property type="match status" value="1"/>
</dbReference>
<dbReference type="Gene3D" id="3.40.50.720">
    <property type="entry name" value="NAD(P)-binding Rossmann-like Domain"/>
    <property type="match status" value="1"/>
</dbReference>
<feature type="domain" description="3-hydroxyacyl-CoA dehydrogenase C-terminal" evidence="16">
    <location>
        <begin position="606"/>
        <end position="683"/>
    </location>
</feature>
<name>A0A7G9SH85_9SPHN</name>
<accession>A0A7G9SH85</accession>
<evidence type="ECO:0000256" key="8">
    <source>
        <dbReference type="ARBA" id="ARBA00023027"/>
    </source>
</evidence>
<dbReference type="InterPro" id="IPR036291">
    <property type="entry name" value="NAD(P)-bd_dom_sf"/>
</dbReference>
<comment type="similarity">
    <text evidence="3">In the N-terminal section; belongs to the enoyl-CoA hydratase/isomerase family.</text>
</comment>
<organism evidence="18 19">
    <name type="scientific">Sphingomonas lutea</name>
    <dbReference type="NCBI Taxonomy" id="1045317"/>
    <lineage>
        <taxon>Bacteria</taxon>
        <taxon>Pseudomonadati</taxon>
        <taxon>Pseudomonadota</taxon>
        <taxon>Alphaproteobacteria</taxon>
        <taxon>Sphingomonadales</taxon>
        <taxon>Sphingomonadaceae</taxon>
        <taxon>Sphingomonas</taxon>
    </lineage>
</organism>
<dbReference type="PANTHER" id="PTHR23309">
    <property type="entry name" value="3-HYDROXYACYL-COA DEHYROGENASE"/>
    <property type="match status" value="1"/>
</dbReference>
<comment type="pathway">
    <text evidence="2">Lipid metabolism; fatty acid beta-oxidation.</text>
</comment>
<evidence type="ECO:0000256" key="10">
    <source>
        <dbReference type="ARBA" id="ARBA00023140"/>
    </source>
</evidence>
<proteinExistence type="inferred from homology"/>
<dbReference type="InterPro" id="IPR029045">
    <property type="entry name" value="ClpP/crotonase-like_dom_sf"/>
</dbReference>
<evidence type="ECO:0000313" key="18">
    <source>
        <dbReference type="EMBL" id="QNN67210.1"/>
    </source>
</evidence>
<feature type="domain" description="3-hydroxyacyl-CoA dehydrogenase C-terminal" evidence="16">
    <location>
        <begin position="487"/>
        <end position="571"/>
    </location>
</feature>
<dbReference type="FunFam" id="1.10.1040.50:FF:000006">
    <property type="entry name" value="Peroxisomal bifunctional enzyme"/>
    <property type="match status" value="1"/>
</dbReference>
<dbReference type="KEGG" id="slut:H9L13_11420"/>
<dbReference type="Proteomes" id="UP000515971">
    <property type="component" value="Chromosome"/>
</dbReference>
<keyword evidence="13" id="KW-0511">Multifunctional enzyme</keyword>
<dbReference type="GO" id="GO:0070403">
    <property type="term" value="F:NAD+ binding"/>
    <property type="evidence" value="ECO:0007669"/>
    <property type="project" value="InterPro"/>
</dbReference>
<evidence type="ECO:0000256" key="12">
    <source>
        <dbReference type="ARBA" id="ARBA00023239"/>
    </source>
</evidence>
<comment type="subcellular location">
    <subcellularLocation>
        <location evidence="1">Peroxisome</location>
    </subcellularLocation>
</comment>
<keyword evidence="7" id="KW-0560">Oxidoreductase</keyword>
<evidence type="ECO:0000256" key="15">
    <source>
        <dbReference type="RuleBase" id="RU003707"/>
    </source>
</evidence>
<dbReference type="InterPro" id="IPR018376">
    <property type="entry name" value="Enoyl-CoA_hyd/isom_CS"/>
</dbReference>
<dbReference type="GO" id="GO:0004300">
    <property type="term" value="F:enoyl-CoA hydratase activity"/>
    <property type="evidence" value="ECO:0007669"/>
    <property type="project" value="UniProtKB-ARBA"/>
</dbReference>
<gene>
    <name evidence="18" type="ORF">H9L13_11420</name>
</gene>
<protein>
    <submittedName>
        <fullName evidence="18">Enoyl-CoA hydratase/isomerase family protein</fullName>
    </submittedName>
</protein>
<dbReference type="CDD" id="cd06558">
    <property type="entry name" value="crotonase-like"/>
    <property type="match status" value="1"/>
</dbReference>
<evidence type="ECO:0000256" key="1">
    <source>
        <dbReference type="ARBA" id="ARBA00004275"/>
    </source>
</evidence>
<dbReference type="GO" id="GO:0006635">
    <property type="term" value="P:fatty acid beta-oxidation"/>
    <property type="evidence" value="ECO:0007669"/>
    <property type="project" value="UniProtKB-UniPathway"/>
</dbReference>
<dbReference type="RefSeq" id="WP_187537802.1">
    <property type="nucleotide sequence ID" value="NZ_BAABJT010000001.1"/>
</dbReference>
<dbReference type="Gene3D" id="3.90.226.10">
    <property type="entry name" value="2-enoyl-CoA Hydratase, Chain A, domain 1"/>
    <property type="match status" value="1"/>
</dbReference>
<dbReference type="SUPFAM" id="SSF48179">
    <property type="entry name" value="6-phosphogluconate dehydrogenase C-terminal domain-like"/>
    <property type="match status" value="2"/>
</dbReference>
<dbReference type="SUPFAM" id="SSF51735">
    <property type="entry name" value="NAD(P)-binding Rossmann-fold domains"/>
    <property type="match status" value="1"/>
</dbReference>
<dbReference type="InterPro" id="IPR008927">
    <property type="entry name" value="6-PGluconate_DH-like_C_sf"/>
</dbReference>
<evidence type="ECO:0000256" key="4">
    <source>
        <dbReference type="ARBA" id="ARBA00011245"/>
    </source>
</evidence>
<keyword evidence="6" id="KW-0442">Lipid degradation</keyword>
<evidence type="ECO:0000256" key="11">
    <source>
        <dbReference type="ARBA" id="ARBA00023235"/>
    </source>
</evidence>